<feature type="transmembrane region" description="Helical" evidence="20">
    <location>
        <begin position="182"/>
        <end position="203"/>
    </location>
</feature>
<keyword evidence="11 20" id="KW-0249">Electron transport</keyword>
<dbReference type="Pfam" id="PF00033">
    <property type="entry name" value="Cytochrome_B"/>
    <property type="match status" value="1"/>
</dbReference>
<dbReference type="GeneID" id="9830180"/>
<evidence type="ECO:0000256" key="2">
    <source>
        <dbReference type="ARBA" id="ARBA00004448"/>
    </source>
</evidence>
<feature type="transmembrane region" description="Helical" evidence="20">
    <location>
        <begin position="81"/>
        <end position="102"/>
    </location>
</feature>
<dbReference type="InterPro" id="IPR036150">
    <property type="entry name" value="Cyt_b/b6_C_sf"/>
</dbReference>
<dbReference type="RefSeq" id="YP_003934425.1">
    <property type="nucleotide sequence ID" value="NC_014587.1"/>
</dbReference>
<keyword evidence="15 20" id="KW-0496">Mitochondrion</keyword>
<dbReference type="Pfam" id="PF00032">
    <property type="entry name" value="Cytochrom_B_C"/>
    <property type="match status" value="1"/>
</dbReference>
<evidence type="ECO:0000256" key="11">
    <source>
        <dbReference type="ARBA" id="ARBA00022982"/>
    </source>
</evidence>
<keyword evidence="8 20" id="KW-0812">Transmembrane</keyword>
<organism evidence="23">
    <name type="scientific">Hipparchia autonoe</name>
    <name type="common">Russian grayling</name>
    <dbReference type="NCBI Taxonomy" id="596577"/>
    <lineage>
        <taxon>Eukaryota</taxon>
        <taxon>Metazoa</taxon>
        <taxon>Ecdysozoa</taxon>
        <taxon>Arthropoda</taxon>
        <taxon>Hexapoda</taxon>
        <taxon>Insecta</taxon>
        <taxon>Pterygota</taxon>
        <taxon>Neoptera</taxon>
        <taxon>Endopterygota</taxon>
        <taxon>Lepidoptera</taxon>
        <taxon>Glossata</taxon>
        <taxon>Ditrysia</taxon>
        <taxon>Papilionoidea</taxon>
        <taxon>Nymphalidae</taxon>
        <taxon>Satyrinae</taxon>
        <taxon>Satyrini</taxon>
        <taxon>Satyrina</taxon>
        <taxon>Hipparchia</taxon>
    </lineage>
</organism>
<feature type="transmembrane region" description="Helical" evidence="20">
    <location>
        <begin position="350"/>
        <end position="372"/>
    </location>
</feature>
<accession>E2D6E4</accession>
<dbReference type="PIRSF" id="PIRSF038885">
    <property type="entry name" value="COB"/>
    <property type="match status" value="1"/>
</dbReference>
<dbReference type="InterPro" id="IPR005798">
    <property type="entry name" value="Cyt_b/b6_C"/>
</dbReference>
<evidence type="ECO:0000256" key="6">
    <source>
        <dbReference type="ARBA" id="ARBA00022617"/>
    </source>
</evidence>
<evidence type="ECO:0000259" key="22">
    <source>
        <dbReference type="PROSITE" id="PS51003"/>
    </source>
</evidence>
<dbReference type="PROSITE" id="PS51003">
    <property type="entry name" value="CYTB_CTER"/>
    <property type="match status" value="1"/>
</dbReference>
<feature type="binding site" description="axial binding residue" evidence="19">
    <location>
        <position position="101"/>
    </location>
    <ligand>
        <name>heme b</name>
        <dbReference type="ChEBI" id="CHEBI:60344"/>
        <label>b566</label>
    </ligand>
    <ligandPart>
        <name>Fe</name>
        <dbReference type="ChEBI" id="CHEBI:18248"/>
    </ligandPart>
</feature>
<keyword evidence="10" id="KW-0999">Mitochondrion inner membrane</keyword>
<dbReference type="InterPro" id="IPR027387">
    <property type="entry name" value="Cytb/b6-like_sf"/>
</dbReference>
<feature type="binding site" evidence="18">
    <location>
        <position position="205"/>
    </location>
    <ligand>
        <name>a ubiquinone</name>
        <dbReference type="ChEBI" id="CHEBI:16389"/>
    </ligand>
</feature>
<protein>
    <recommendedName>
        <fullName evidence="4 20">Cytochrome b</fullName>
    </recommendedName>
</protein>
<keyword evidence="14" id="KW-0830">Ubiquinone</keyword>
<feature type="binding site" description="axial binding residue" evidence="19">
    <location>
        <position position="200"/>
    </location>
    <ligand>
        <name>heme b</name>
        <dbReference type="ChEBI" id="CHEBI:60344"/>
        <label>b566</label>
    </ligand>
    <ligandPart>
        <name>Fe</name>
        <dbReference type="ChEBI" id="CHEBI:18248"/>
    </ligandPart>
</feature>
<feature type="transmembrane region" description="Helical" evidence="20">
    <location>
        <begin position="291"/>
        <end position="312"/>
    </location>
</feature>
<dbReference type="GO" id="GO:0016491">
    <property type="term" value="F:oxidoreductase activity"/>
    <property type="evidence" value="ECO:0007669"/>
    <property type="project" value="UniProtKB-UniRule"/>
</dbReference>
<keyword evidence="12 20" id="KW-1133">Transmembrane helix</keyword>
<dbReference type="InterPro" id="IPR048260">
    <property type="entry name" value="Cytochrome_b_C_euk/bac"/>
</dbReference>
<evidence type="ECO:0000256" key="1">
    <source>
        <dbReference type="ARBA" id="ARBA00002566"/>
    </source>
</evidence>
<evidence type="ECO:0000256" key="10">
    <source>
        <dbReference type="ARBA" id="ARBA00022792"/>
    </source>
</evidence>
<evidence type="ECO:0000259" key="21">
    <source>
        <dbReference type="PROSITE" id="PS51002"/>
    </source>
</evidence>
<comment type="subunit">
    <text evidence="3">The main subunits of complex b-c1 are: cytochrome b, cytochrome c1 and the Rieske protein.</text>
</comment>
<dbReference type="PANTHER" id="PTHR19271:SF16">
    <property type="entry name" value="CYTOCHROME B"/>
    <property type="match status" value="1"/>
</dbReference>
<evidence type="ECO:0000256" key="20">
    <source>
        <dbReference type="RuleBase" id="RU362117"/>
    </source>
</evidence>
<evidence type="ECO:0000313" key="23">
    <source>
        <dbReference type="EMBL" id="ACV92157.1"/>
    </source>
</evidence>
<comment type="cofactor">
    <cofactor evidence="19">
        <name>heme</name>
        <dbReference type="ChEBI" id="CHEBI:30413"/>
    </cofactor>
    <text evidence="19">Binds 2 heme groups non-covalently.</text>
</comment>
<feature type="transmembrane region" description="Helical" evidence="20">
    <location>
        <begin position="233"/>
        <end position="254"/>
    </location>
</feature>
<name>E2D6E4_9NEOP</name>
<dbReference type="CTD" id="4519"/>
<keyword evidence="16 20" id="KW-0472">Membrane</keyword>
<proteinExistence type="inferred from homology"/>
<dbReference type="SUPFAM" id="SSF81648">
    <property type="entry name" value="a domain/subunit of cytochrome bc1 complex (Ubiquinol-cytochrome c reductase)"/>
    <property type="match status" value="1"/>
</dbReference>
<evidence type="ECO:0000256" key="3">
    <source>
        <dbReference type="ARBA" id="ARBA00011649"/>
    </source>
</evidence>
<dbReference type="PANTHER" id="PTHR19271">
    <property type="entry name" value="CYTOCHROME B"/>
    <property type="match status" value="1"/>
</dbReference>
<dbReference type="GO" id="GO:0008121">
    <property type="term" value="F:quinol-cytochrome-c reductase activity"/>
    <property type="evidence" value="ECO:0007669"/>
    <property type="project" value="InterPro"/>
</dbReference>
<keyword evidence="7 20" id="KW-0679">Respiratory chain</keyword>
<evidence type="ECO:0000256" key="19">
    <source>
        <dbReference type="PIRSR" id="PIRSR038885-2"/>
    </source>
</evidence>
<dbReference type="CDD" id="cd00284">
    <property type="entry name" value="Cytochrome_b_N"/>
    <property type="match status" value="1"/>
</dbReference>
<evidence type="ECO:0000256" key="8">
    <source>
        <dbReference type="ARBA" id="ARBA00022692"/>
    </source>
</evidence>
<evidence type="ECO:0000256" key="15">
    <source>
        <dbReference type="ARBA" id="ARBA00023128"/>
    </source>
</evidence>
<dbReference type="InterPro" id="IPR016174">
    <property type="entry name" value="Di-haem_cyt_TM"/>
</dbReference>
<dbReference type="EMBL" id="GQ868707">
    <property type="protein sequence ID" value="ACV92157.1"/>
    <property type="molecule type" value="Genomic_DNA"/>
</dbReference>
<dbReference type="InterPro" id="IPR048259">
    <property type="entry name" value="Cytochrome_b_N_euk/bac"/>
</dbReference>
<dbReference type="GO" id="GO:0006122">
    <property type="term" value="P:mitochondrial electron transport, ubiquinol to cytochrome c"/>
    <property type="evidence" value="ECO:0007669"/>
    <property type="project" value="TreeGrafter"/>
</dbReference>
<evidence type="ECO:0000256" key="12">
    <source>
        <dbReference type="ARBA" id="ARBA00022989"/>
    </source>
</evidence>
<dbReference type="InterPro" id="IPR005797">
    <property type="entry name" value="Cyt_b/b6_N"/>
</dbReference>
<evidence type="ECO:0000256" key="7">
    <source>
        <dbReference type="ARBA" id="ARBA00022660"/>
    </source>
</evidence>
<evidence type="ECO:0000256" key="18">
    <source>
        <dbReference type="PIRSR" id="PIRSR038885-1"/>
    </source>
</evidence>
<feature type="transmembrane region" description="Helical" evidence="20">
    <location>
        <begin position="143"/>
        <end position="170"/>
    </location>
</feature>
<feature type="binding site" description="axial binding residue" evidence="19">
    <location>
        <position position="186"/>
    </location>
    <ligand>
        <name>heme b</name>
        <dbReference type="ChEBI" id="CHEBI:60344"/>
        <label>b562</label>
    </ligand>
    <ligandPart>
        <name>Fe</name>
        <dbReference type="ChEBI" id="CHEBI:18248"/>
    </ligandPart>
</feature>
<feature type="transmembrane region" description="Helical" evidence="20">
    <location>
        <begin position="324"/>
        <end position="344"/>
    </location>
</feature>
<keyword evidence="6 19" id="KW-0349">Heme</keyword>
<feature type="domain" description="Cytochrome b/b6 C-terminal region profile" evidence="22">
    <location>
        <begin position="214"/>
        <end position="383"/>
    </location>
</feature>
<dbReference type="SUPFAM" id="SSF81342">
    <property type="entry name" value="Transmembrane di-heme cytochromes"/>
    <property type="match status" value="1"/>
</dbReference>
<feature type="transmembrane region" description="Helical" evidence="20">
    <location>
        <begin position="114"/>
        <end position="137"/>
    </location>
</feature>
<comment type="cofactor">
    <cofactor evidence="20">
        <name>heme b</name>
        <dbReference type="ChEBI" id="CHEBI:60344"/>
    </cofactor>
    <text evidence="20">Binds 2 heme groups non-covalently.</text>
</comment>
<dbReference type="InterPro" id="IPR030689">
    <property type="entry name" value="Cytochrome_b"/>
</dbReference>
<reference evidence="23" key="1">
    <citation type="journal article" date="2010" name="Afr. J. Biotechnol.">
        <title>Complete nucleotide sequence and organization of the mitogenome of the endangered Eumenis autonoe (Lepidoptera: Nymphalidae).</title>
        <authorList>
            <person name="Kim M.J."/>
            <person name="Kim I."/>
        </authorList>
    </citation>
    <scope>NUCLEOTIDE SEQUENCE</scope>
</reference>
<geneLocation type="mitochondrion" evidence="23"/>
<dbReference type="FunFam" id="1.20.810.10:FF:000002">
    <property type="entry name" value="Cytochrome b"/>
    <property type="match status" value="1"/>
</dbReference>
<dbReference type="Gene3D" id="1.20.810.10">
    <property type="entry name" value="Cytochrome Bc1 Complex, Chain C"/>
    <property type="match status" value="1"/>
</dbReference>
<evidence type="ECO:0000256" key="16">
    <source>
        <dbReference type="ARBA" id="ARBA00023136"/>
    </source>
</evidence>
<dbReference type="CDD" id="cd00290">
    <property type="entry name" value="cytochrome_b_C"/>
    <property type="match status" value="1"/>
</dbReference>
<comment type="subcellular location">
    <subcellularLocation>
        <location evidence="2">Mitochondrion inner membrane</location>
        <topology evidence="2">Multi-pass membrane protein</topology>
    </subcellularLocation>
</comment>
<dbReference type="GO" id="GO:0005743">
    <property type="term" value="C:mitochondrial inner membrane"/>
    <property type="evidence" value="ECO:0007669"/>
    <property type="project" value="UniProtKB-SubCell"/>
</dbReference>
<comment type="similarity">
    <text evidence="17 20">Belongs to the cytochrome b family.</text>
</comment>
<sequence length="383" mass="44168">MMNLYKPIRKTHPVIKIINGSLIDLPTPSNISSWWNFGSLLALCLMIQIITGLFLTMYYTANIEMAFFSVNYICRNVNYGWLIRTLHANGASFFFICIYFHIGRGIYYESFNLFYTWMVGVIILFLLMATAFMGYVLPWGQMSFWGATVITNLLSAIPYLGTLLVNWIWGGFAIDNATLTRFYTFHFLLPFIILMMAMIHLLFLHQTGSNNPLGINSNLDKIPFHPFFTFKDLIGFIILILMLTLLTLTNPYLLGDPDNFIPANPLVTPIHIQPEWYFLFAYAILRSIPNKLGGVIALVSSILILIILPFTFNKKIQGIQFYPLNQILFWLMIATIILLTWIGARPVENLYVITSQLLTVFYFSYFIINPILNKIWDNLIFKS</sequence>
<evidence type="ECO:0000256" key="5">
    <source>
        <dbReference type="ARBA" id="ARBA00022448"/>
    </source>
</evidence>
<dbReference type="GO" id="GO:0045275">
    <property type="term" value="C:respiratory chain complex III"/>
    <property type="evidence" value="ECO:0007669"/>
    <property type="project" value="InterPro"/>
</dbReference>
<gene>
    <name evidence="23" type="primary">CytB</name>
</gene>
<dbReference type="PROSITE" id="PS51002">
    <property type="entry name" value="CYTB_NTER"/>
    <property type="match status" value="1"/>
</dbReference>
<feature type="transmembrane region" description="Helical" evidence="20">
    <location>
        <begin position="40"/>
        <end position="61"/>
    </location>
</feature>
<evidence type="ECO:0000256" key="14">
    <source>
        <dbReference type="ARBA" id="ARBA00023075"/>
    </source>
</evidence>
<dbReference type="GO" id="GO:0046872">
    <property type="term" value="F:metal ion binding"/>
    <property type="evidence" value="ECO:0007669"/>
    <property type="project" value="UniProtKB-UniRule"/>
</dbReference>
<feature type="domain" description="Cytochrome b/b6 N-terminal region profile" evidence="21">
    <location>
        <begin position="4"/>
        <end position="213"/>
    </location>
</feature>
<comment type="function">
    <text evidence="1 20">Component of the ubiquinol-cytochrome c reductase complex (complex III or cytochrome b-c1 complex) that is part of the mitochondrial respiratory chain. The b-c1 complex mediates electron transfer from ubiquinol to cytochrome c. Contributes to the generation of a proton gradient across the mitochondrial membrane that is then used for ATP synthesis.</text>
</comment>
<evidence type="ECO:0000256" key="17">
    <source>
        <dbReference type="ARBA" id="ARBA00061233"/>
    </source>
</evidence>
<feature type="binding site" description="axial binding residue" evidence="19">
    <location>
        <position position="87"/>
    </location>
    <ligand>
        <name>heme b</name>
        <dbReference type="ChEBI" id="CHEBI:60344"/>
        <label>b562</label>
    </ligand>
    <ligandPart>
        <name>Fe</name>
        <dbReference type="ChEBI" id="CHEBI:18248"/>
    </ligandPart>
</feature>
<evidence type="ECO:0000256" key="9">
    <source>
        <dbReference type="ARBA" id="ARBA00022723"/>
    </source>
</evidence>
<keyword evidence="13 19" id="KW-0408">Iron</keyword>
<keyword evidence="5 20" id="KW-0813">Transport</keyword>
<keyword evidence="9 19" id="KW-0479">Metal-binding</keyword>
<dbReference type="AlphaFoldDB" id="E2D6E4"/>
<evidence type="ECO:0000256" key="13">
    <source>
        <dbReference type="ARBA" id="ARBA00023004"/>
    </source>
</evidence>
<evidence type="ECO:0000256" key="4">
    <source>
        <dbReference type="ARBA" id="ARBA00013531"/>
    </source>
</evidence>